<evidence type="ECO:0000313" key="3">
    <source>
        <dbReference type="Proteomes" id="UP001215151"/>
    </source>
</evidence>
<keyword evidence="3" id="KW-1185">Reference proteome</keyword>
<dbReference type="EMBL" id="JAPEVG010000624">
    <property type="protein sequence ID" value="KAJ8456865.1"/>
    <property type="molecule type" value="Genomic_DNA"/>
</dbReference>
<name>A0AAD7THP2_9APHY</name>
<feature type="compositionally biased region" description="Basic and acidic residues" evidence="1">
    <location>
        <begin position="1"/>
        <end position="10"/>
    </location>
</feature>
<dbReference type="AlphaFoldDB" id="A0AAD7THP2"/>
<feature type="region of interest" description="Disordered" evidence="1">
    <location>
        <begin position="1"/>
        <end position="24"/>
    </location>
</feature>
<protein>
    <submittedName>
        <fullName evidence="2">Uncharacterized protein</fullName>
    </submittedName>
</protein>
<comment type="caution">
    <text evidence="2">The sequence shown here is derived from an EMBL/GenBank/DDBJ whole genome shotgun (WGS) entry which is preliminary data.</text>
</comment>
<evidence type="ECO:0000256" key="1">
    <source>
        <dbReference type="SAM" id="MobiDB-lite"/>
    </source>
</evidence>
<organism evidence="2 3">
    <name type="scientific">Trametes cubensis</name>
    <dbReference type="NCBI Taxonomy" id="1111947"/>
    <lineage>
        <taxon>Eukaryota</taxon>
        <taxon>Fungi</taxon>
        <taxon>Dikarya</taxon>
        <taxon>Basidiomycota</taxon>
        <taxon>Agaricomycotina</taxon>
        <taxon>Agaricomycetes</taxon>
        <taxon>Polyporales</taxon>
        <taxon>Polyporaceae</taxon>
        <taxon>Trametes</taxon>
    </lineage>
</organism>
<dbReference type="Proteomes" id="UP001215151">
    <property type="component" value="Unassembled WGS sequence"/>
</dbReference>
<accession>A0AAD7THP2</accession>
<proteinExistence type="predicted"/>
<gene>
    <name evidence="2" type="ORF">ONZ51_g11872</name>
</gene>
<evidence type="ECO:0000313" key="2">
    <source>
        <dbReference type="EMBL" id="KAJ8456865.1"/>
    </source>
</evidence>
<reference evidence="2" key="1">
    <citation type="submission" date="2022-11" db="EMBL/GenBank/DDBJ databases">
        <title>Genome Sequence of Cubamyces cubensis.</title>
        <authorList>
            <person name="Buettner E."/>
        </authorList>
    </citation>
    <scope>NUCLEOTIDE SEQUENCE</scope>
    <source>
        <strain evidence="2">MPL-01</strain>
    </source>
</reference>
<sequence>MQITARRENRTASSHPPRLREGDPTSLAVALAARVPQTRSASSGGGRGGARVALQEFIWMTAGGFDLNVNVYADLV</sequence>